<name>A0AAD6Y2H4_9AGAR</name>
<dbReference type="Proteomes" id="UP001219525">
    <property type="component" value="Unassembled WGS sequence"/>
</dbReference>
<dbReference type="EMBL" id="JARJCW010000107">
    <property type="protein sequence ID" value="KAJ7193505.1"/>
    <property type="molecule type" value="Genomic_DNA"/>
</dbReference>
<dbReference type="AlphaFoldDB" id="A0AAD6Y2H4"/>
<evidence type="ECO:0000313" key="1">
    <source>
        <dbReference type="EMBL" id="KAJ7193505.1"/>
    </source>
</evidence>
<keyword evidence="2" id="KW-1185">Reference proteome</keyword>
<gene>
    <name evidence="1" type="ORF">GGX14DRAFT_588402</name>
</gene>
<organism evidence="1 2">
    <name type="scientific">Mycena pura</name>
    <dbReference type="NCBI Taxonomy" id="153505"/>
    <lineage>
        <taxon>Eukaryota</taxon>
        <taxon>Fungi</taxon>
        <taxon>Dikarya</taxon>
        <taxon>Basidiomycota</taxon>
        <taxon>Agaricomycotina</taxon>
        <taxon>Agaricomycetes</taxon>
        <taxon>Agaricomycetidae</taxon>
        <taxon>Agaricales</taxon>
        <taxon>Marasmiineae</taxon>
        <taxon>Mycenaceae</taxon>
        <taxon>Mycena</taxon>
    </lineage>
</organism>
<feature type="non-terminal residue" evidence="1">
    <location>
        <position position="1"/>
    </location>
</feature>
<sequence>VSSTSLLKITQLPKLKDDGSNWGTYKDRLLNAIVAKGLRRHAHGTAKAPPDLISRDGEFFFQGRIAPLSDTELEEHEDKLDEYLQKQAQVRQIIYETVSEATFMRIKSQPNAERMLAQLFGIYENKGEMVQMDTLTRLRSMRCLDDDDVIKHITEMQRLKEALDTMGAPLADAQFAAYIKASLPEKFRPLLATIATATRLAGLDAGATRHFSPDRASFTNFVEIPPVPIRAADGRTFSATGRGDLKV</sequence>
<reference evidence="1" key="1">
    <citation type="submission" date="2023-03" db="EMBL/GenBank/DDBJ databases">
        <title>Massive genome expansion in bonnet fungi (Mycena s.s.) driven by repeated elements and novel gene families across ecological guilds.</title>
        <authorList>
            <consortium name="Lawrence Berkeley National Laboratory"/>
            <person name="Harder C.B."/>
            <person name="Miyauchi S."/>
            <person name="Viragh M."/>
            <person name="Kuo A."/>
            <person name="Thoen E."/>
            <person name="Andreopoulos B."/>
            <person name="Lu D."/>
            <person name="Skrede I."/>
            <person name="Drula E."/>
            <person name="Henrissat B."/>
            <person name="Morin E."/>
            <person name="Kohler A."/>
            <person name="Barry K."/>
            <person name="LaButti K."/>
            <person name="Morin E."/>
            <person name="Salamov A."/>
            <person name="Lipzen A."/>
            <person name="Mereny Z."/>
            <person name="Hegedus B."/>
            <person name="Baldrian P."/>
            <person name="Stursova M."/>
            <person name="Weitz H."/>
            <person name="Taylor A."/>
            <person name="Grigoriev I.V."/>
            <person name="Nagy L.G."/>
            <person name="Martin F."/>
            <person name="Kauserud H."/>
        </authorList>
    </citation>
    <scope>NUCLEOTIDE SEQUENCE</scope>
    <source>
        <strain evidence="1">9144</strain>
    </source>
</reference>
<dbReference type="Pfam" id="PF14223">
    <property type="entry name" value="Retrotran_gag_2"/>
    <property type="match status" value="1"/>
</dbReference>
<feature type="non-terminal residue" evidence="1">
    <location>
        <position position="247"/>
    </location>
</feature>
<protein>
    <submittedName>
        <fullName evidence="1">Uncharacterized protein</fullName>
    </submittedName>
</protein>
<comment type="caution">
    <text evidence="1">The sequence shown here is derived from an EMBL/GenBank/DDBJ whole genome shotgun (WGS) entry which is preliminary data.</text>
</comment>
<evidence type="ECO:0000313" key="2">
    <source>
        <dbReference type="Proteomes" id="UP001219525"/>
    </source>
</evidence>
<accession>A0AAD6Y2H4</accession>
<proteinExistence type="predicted"/>